<protein>
    <submittedName>
        <fullName evidence="1">Uncharacterized protein</fullName>
    </submittedName>
</protein>
<proteinExistence type="predicted"/>
<evidence type="ECO:0000313" key="1">
    <source>
        <dbReference type="EMBL" id="GAJ09546.1"/>
    </source>
</evidence>
<name>X1V9A8_9ZZZZ</name>
<accession>X1V9A8</accession>
<gene>
    <name evidence="1" type="ORF">S12H4_45486</name>
</gene>
<feature type="non-terminal residue" evidence="1">
    <location>
        <position position="80"/>
    </location>
</feature>
<sequence length="80" mass="8659">MTHNGGGSREQNGYLRDISCLGNKNSQNPLASVNKKYCYPHPSPKLAKGIAGTHITITHLPNILTFEQTPSNIGGRGRTQ</sequence>
<reference evidence="1" key="1">
    <citation type="journal article" date="2014" name="Front. Microbiol.">
        <title>High frequency of phylogenetically diverse reductive dehalogenase-homologous genes in deep subseafloor sedimentary metagenomes.</title>
        <authorList>
            <person name="Kawai M."/>
            <person name="Futagami T."/>
            <person name="Toyoda A."/>
            <person name="Takaki Y."/>
            <person name="Nishi S."/>
            <person name="Hori S."/>
            <person name="Arai W."/>
            <person name="Tsubouchi T."/>
            <person name="Morono Y."/>
            <person name="Uchiyama I."/>
            <person name="Ito T."/>
            <person name="Fujiyama A."/>
            <person name="Inagaki F."/>
            <person name="Takami H."/>
        </authorList>
    </citation>
    <scope>NUCLEOTIDE SEQUENCE</scope>
    <source>
        <strain evidence="1">Expedition CK06-06</strain>
    </source>
</reference>
<dbReference type="AlphaFoldDB" id="X1V9A8"/>
<comment type="caution">
    <text evidence="1">The sequence shown here is derived from an EMBL/GenBank/DDBJ whole genome shotgun (WGS) entry which is preliminary data.</text>
</comment>
<organism evidence="1">
    <name type="scientific">marine sediment metagenome</name>
    <dbReference type="NCBI Taxonomy" id="412755"/>
    <lineage>
        <taxon>unclassified sequences</taxon>
        <taxon>metagenomes</taxon>
        <taxon>ecological metagenomes</taxon>
    </lineage>
</organism>
<dbReference type="EMBL" id="BARW01028128">
    <property type="protein sequence ID" value="GAJ09546.1"/>
    <property type="molecule type" value="Genomic_DNA"/>
</dbReference>